<dbReference type="Pfam" id="PF08315">
    <property type="entry name" value="cwf18"/>
    <property type="match status" value="1"/>
</dbReference>
<feature type="region of interest" description="Disordered" evidence="2">
    <location>
        <begin position="1"/>
        <end position="26"/>
    </location>
</feature>
<reference evidence="3" key="1">
    <citation type="submission" date="2022-10" db="EMBL/GenBank/DDBJ databases">
        <title>Novel sulphate-reducing endosymbionts in the free-living metamonad Anaeramoeba.</title>
        <authorList>
            <person name="Jerlstrom-Hultqvist J."/>
            <person name="Cepicka I."/>
            <person name="Gallot-Lavallee L."/>
            <person name="Salas-Leiva D."/>
            <person name="Curtis B.A."/>
            <person name="Zahonova K."/>
            <person name="Pipaliya S."/>
            <person name="Dacks J."/>
            <person name="Roger A.J."/>
        </authorList>
    </citation>
    <scope>NUCLEOTIDE SEQUENCE</scope>
    <source>
        <strain evidence="3">BMAN</strain>
    </source>
</reference>
<dbReference type="OrthoDB" id="10261348at2759"/>
<dbReference type="AlphaFoldDB" id="A0A9Q0LGT8"/>
<comment type="caution">
    <text evidence="3">The sequence shown here is derived from an EMBL/GenBank/DDBJ whole genome shotgun (WGS) entry which is preliminary data.</text>
</comment>
<protein>
    <submittedName>
        <fullName evidence="3">Pre-mRNA-splicing factor cwf18</fullName>
    </submittedName>
</protein>
<evidence type="ECO:0000256" key="1">
    <source>
        <dbReference type="SAM" id="Coils"/>
    </source>
</evidence>
<gene>
    <name evidence="3" type="ORF">M0811_09026</name>
</gene>
<dbReference type="OMA" id="MPESIEN"/>
<proteinExistence type="predicted"/>
<dbReference type="EMBL" id="JAPDFW010000077">
    <property type="protein sequence ID" value="KAJ5073071.1"/>
    <property type="molecule type" value="Genomic_DNA"/>
</dbReference>
<feature type="coiled-coil region" evidence="1">
    <location>
        <begin position="32"/>
        <end position="93"/>
    </location>
</feature>
<evidence type="ECO:0000313" key="4">
    <source>
        <dbReference type="Proteomes" id="UP001149090"/>
    </source>
</evidence>
<dbReference type="PANTHER" id="PTHR31551:SF1">
    <property type="entry name" value="COILED-COIL DOMAIN-CONTAINING PROTEIN 12"/>
    <property type="match status" value="1"/>
</dbReference>
<dbReference type="GO" id="GO:0005684">
    <property type="term" value="C:U2-type spliceosomal complex"/>
    <property type="evidence" value="ECO:0007669"/>
    <property type="project" value="TreeGrafter"/>
</dbReference>
<name>A0A9Q0LGT8_ANAIG</name>
<keyword evidence="4" id="KW-1185">Reference proteome</keyword>
<dbReference type="InterPro" id="IPR013169">
    <property type="entry name" value="mRNA_splic_Cwf18-like"/>
</dbReference>
<organism evidence="3 4">
    <name type="scientific">Anaeramoeba ignava</name>
    <name type="common">Anaerobic marine amoeba</name>
    <dbReference type="NCBI Taxonomy" id="1746090"/>
    <lineage>
        <taxon>Eukaryota</taxon>
        <taxon>Metamonada</taxon>
        <taxon>Anaeramoebidae</taxon>
        <taxon>Anaeramoeba</taxon>
    </lineage>
</organism>
<dbReference type="Proteomes" id="UP001149090">
    <property type="component" value="Unassembled WGS sequence"/>
</dbReference>
<accession>A0A9Q0LGT8</accession>
<keyword evidence="1" id="KW-0175">Coiled coil</keyword>
<dbReference type="GO" id="GO:0071014">
    <property type="term" value="C:post-mRNA release spliceosomal complex"/>
    <property type="evidence" value="ECO:0007669"/>
    <property type="project" value="TreeGrafter"/>
</dbReference>
<sequence>MNKNNFDNLHFRNYSPKDENLQKYKQPIPETVKNAEKMMEKMIQQSQKKSNQFNDVDGDLLELIPKKINWDLKRDVEKKLNKLEKRTQRAISEEKVNDDEQNND</sequence>
<evidence type="ECO:0000256" key="2">
    <source>
        <dbReference type="SAM" id="MobiDB-lite"/>
    </source>
</evidence>
<dbReference type="PANTHER" id="PTHR31551">
    <property type="entry name" value="PRE-MRNA-SPLICING FACTOR CWF18"/>
    <property type="match status" value="1"/>
</dbReference>
<evidence type="ECO:0000313" key="3">
    <source>
        <dbReference type="EMBL" id="KAJ5073071.1"/>
    </source>
</evidence>